<proteinExistence type="predicted"/>
<dbReference type="Proteomes" id="UP000276215">
    <property type="component" value="Unassembled WGS sequence"/>
</dbReference>
<dbReference type="AlphaFoldDB" id="A0A3N4IZA0"/>
<name>A0A3N4IZA0_9PEZI</name>
<evidence type="ECO:0000313" key="1">
    <source>
        <dbReference type="EMBL" id="RPA91492.1"/>
    </source>
</evidence>
<dbReference type="Pfam" id="PF14441">
    <property type="entry name" value="OTT_1508_deam"/>
    <property type="match status" value="1"/>
</dbReference>
<reference evidence="1 2" key="1">
    <citation type="journal article" date="2018" name="Nat. Ecol. Evol.">
        <title>Pezizomycetes genomes reveal the molecular basis of ectomycorrhizal truffle lifestyle.</title>
        <authorList>
            <person name="Murat C."/>
            <person name="Payen T."/>
            <person name="Noel B."/>
            <person name="Kuo A."/>
            <person name="Morin E."/>
            <person name="Chen J."/>
            <person name="Kohler A."/>
            <person name="Krizsan K."/>
            <person name="Balestrini R."/>
            <person name="Da Silva C."/>
            <person name="Montanini B."/>
            <person name="Hainaut M."/>
            <person name="Levati E."/>
            <person name="Barry K.W."/>
            <person name="Belfiori B."/>
            <person name="Cichocki N."/>
            <person name="Clum A."/>
            <person name="Dockter R.B."/>
            <person name="Fauchery L."/>
            <person name="Guy J."/>
            <person name="Iotti M."/>
            <person name="Le Tacon F."/>
            <person name="Lindquist E.A."/>
            <person name="Lipzen A."/>
            <person name="Malagnac F."/>
            <person name="Mello A."/>
            <person name="Molinier V."/>
            <person name="Miyauchi S."/>
            <person name="Poulain J."/>
            <person name="Riccioni C."/>
            <person name="Rubini A."/>
            <person name="Sitrit Y."/>
            <person name="Splivallo R."/>
            <person name="Traeger S."/>
            <person name="Wang M."/>
            <person name="Zifcakova L."/>
            <person name="Wipf D."/>
            <person name="Zambonelli A."/>
            <person name="Paolocci F."/>
            <person name="Nowrousian M."/>
            <person name="Ottonello S."/>
            <person name="Baldrian P."/>
            <person name="Spatafora J.W."/>
            <person name="Henrissat B."/>
            <person name="Nagy L.G."/>
            <person name="Aury J.M."/>
            <person name="Wincker P."/>
            <person name="Grigoriev I.V."/>
            <person name="Bonfante P."/>
            <person name="Martin F.M."/>
        </authorList>
    </citation>
    <scope>NUCLEOTIDE SEQUENCE [LARGE SCALE GENOMIC DNA]</scope>
    <source>
        <strain evidence="1 2">120613-1</strain>
    </source>
</reference>
<dbReference type="InterPro" id="IPR027796">
    <property type="entry name" value="OTT_1508_deam-like"/>
</dbReference>
<keyword evidence="2" id="KW-1185">Reference proteome</keyword>
<protein>
    <submittedName>
        <fullName evidence="1">Uncharacterized protein</fullName>
    </submittedName>
</protein>
<organism evidence="1 2">
    <name type="scientific">Choiromyces venosus 120613-1</name>
    <dbReference type="NCBI Taxonomy" id="1336337"/>
    <lineage>
        <taxon>Eukaryota</taxon>
        <taxon>Fungi</taxon>
        <taxon>Dikarya</taxon>
        <taxon>Ascomycota</taxon>
        <taxon>Pezizomycotina</taxon>
        <taxon>Pezizomycetes</taxon>
        <taxon>Pezizales</taxon>
        <taxon>Tuberaceae</taxon>
        <taxon>Choiromyces</taxon>
    </lineage>
</organism>
<dbReference type="OrthoDB" id="5308969at2759"/>
<dbReference type="STRING" id="1336337.A0A3N4IZA0"/>
<dbReference type="EMBL" id="ML120495">
    <property type="protein sequence ID" value="RPA91492.1"/>
    <property type="molecule type" value="Genomic_DNA"/>
</dbReference>
<accession>A0A3N4IZA0</accession>
<sequence length="521" mass="59146">MADKLDPHHLVALMNYVFRRKQDSSSSSLNRTSVNPGYGITNKRETSIRTFPILDAIASISVSQERSQIVAVALQLNSKERDIRLTIAENRDVEPRLVNHLDSVWRKLQALSHEFAAKGGWDKNEEGSPDIPRDVAEPLRVEIFSEIYQFSLEKEMKRVRKWWSRLLDFMAVLAERRRGVLQGVESDLSDIVVGLSFVYSLVGRLHRDPMRGLTDDEWKVVYDESMWASEKAGIVLADRNHFGCEILAEEMNDSPSSSPKDAFRLGRAVEKLTSLTRHIECLFSFANSPRLRPALQYQMSISTVPGQTRTVELPGSQEQWEPFLEVAAAKILPWQQDYAGKLAENFQKNIRVCPVHCECALIQYLTTRHGDSWDNVPAFSYIGVSKLSCSACRVWIEAFNEVDQRKFYTRGSHGKWYWPWGMPTAEESLGEVMAGESSGEVAPQKPLGETMAGKISLEYIKYLEERKLYRSDSDSTDASLSGGKRHLSDDRMEDIRSTLDAAKQKSGGTTAQHYKSIVRNW</sequence>
<gene>
    <name evidence="1" type="ORF">L873DRAFT_1819314</name>
</gene>
<evidence type="ECO:0000313" key="2">
    <source>
        <dbReference type="Proteomes" id="UP000276215"/>
    </source>
</evidence>